<feature type="compositionally biased region" description="Pro residues" evidence="1">
    <location>
        <begin position="130"/>
        <end position="141"/>
    </location>
</feature>
<protein>
    <submittedName>
        <fullName evidence="2">Uncharacterized protein</fullName>
    </submittedName>
</protein>
<feature type="compositionally biased region" description="Low complexity" evidence="1">
    <location>
        <begin position="142"/>
        <end position="166"/>
    </location>
</feature>
<evidence type="ECO:0000313" key="2">
    <source>
        <dbReference type="EMBL" id="KDQ53775.1"/>
    </source>
</evidence>
<accession>A0A067PIV2</accession>
<name>A0A067PIV2_9AGAM</name>
<feature type="compositionally biased region" description="Basic and acidic residues" evidence="1">
    <location>
        <begin position="1"/>
        <end position="11"/>
    </location>
</feature>
<sequence>MAAFFSKDRRPNTKPRKSKTSSWKDICPLVGSKPLQVLPQLSEVDEPIPTPLPSPSPSTSSSTFHSSQTSCSSLAPPASPLAKRRSPIDVKDIRLAKAGEKRSSKPRPVGWTGVEGFSLDDAFLLASTTPPRPAPSPPTTPSPARTHSRSASYDADTSSTSSCSPDSFNISFTKMGLTFDFPTPPRTSTSTTSSCSSGSASSCGLPITPGSSDDEFMISTPTSTSSHVPNPPMPKFNVKRASIKPLVISNKSMPNLSIIPTEDEERDEDDCVIITTAYTSDTEADDEEAEESDSEWYANEFASILSLCTPLPPTTTPSPTSRPDSQYLFTASNKPCRRSSVVLPETPSTATFLAIGPSAQLDPTFPVRVKRKCAFRVPSRPPPPVPAKDIVVEAPAKSPLMISIPERVRPPPRMSVPADITNDLYEFLSPEVDNGDSDRHLSTLVFDRPSTPVSEGSVYSHPSVRDRVLVSPTSSDTFSEFAYYYSSAAGVVDSPHPSLNALGMMSPVDLGLTFCTQDREDGAPIPETPIGCMYSPILARKSSAGSLTRKTSAGSLRRSSVVGAWTQCSGEPTRALRSRWSTSTLGSIAERQREPMSASSRILRFQFGAASRSRKSKDLNTPTSPQQHTKKNSISFAHLRSTSTSTPSSSLTKRVLATRGSVDSFGAGKSDSGESSSGESSKSEGLRRKPIPVEMFLRA</sequence>
<dbReference type="InParanoid" id="A0A067PIV2"/>
<feature type="compositionally biased region" description="Polar residues" evidence="1">
    <location>
        <begin position="619"/>
        <end position="635"/>
    </location>
</feature>
<gene>
    <name evidence="2" type="ORF">JAAARDRAFT_209797</name>
</gene>
<feature type="compositionally biased region" description="Low complexity" evidence="1">
    <location>
        <begin position="668"/>
        <end position="680"/>
    </location>
</feature>
<feature type="compositionally biased region" description="Low complexity" evidence="1">
    <location>
        <begin position="57"/>
        <end position="76"/>
    </location>
</feature>
<feature type="compositionally biased region" description="Polar residues" evidence="1">
    <location>
        <begin position="219"/>
        <end position="228"/>
    </location>
</feature>
<feature type="compositionally biased region" description="Low complexity" evidence="1">
    <location>
        <begin position="641"/>
        <end position="652"/>
    </location>
</feature>
<feature type="region of interest" description="Disordered" evidence="1">
    <location>
        <begin position="1"/>
        <end position="166"/>
    </location>
</feature>
<feature type="region of interest" description="Disordered" evidence="1">
    <location>
        <begin position="609"/>
        <end position="699"/>
    </location>
</feature>
<evidence type="ECO:0000256" key="1">
    <source>
        <dbReference type="SAM" id="MobiDB-lite"/>
    </source>
</evidence>
<dbReference type="EMBL" id="KL197732">
    <property type="protein sequence ID" value="KDQ53775.1"/>
    <property type="molecule type" value="Genomic_DNA"/>
</dbReference>
<dbReference type="OrthoDB" id="2692698at2759"/>
<reference evidence="3" key="1">
    <citation type="journal article" date="2014" name="Proc. Natl. Acad. Sci. U.S.A.">
        <title>Extensive sampling of basidiomycete genomes demonstrates inadequacy of the white-rot/brown-rot paradigm for wood decay fungi.</title>
        <authorList>
            <person name="Riley R."/>
            <person name="Salamov A.A."/>
            <person name="Brown D.W."/>
            <person name="Nagy L.G."/>
            <person name="Floudas D."/>
            <person name="Held B.W."/>
            <person name="Levasseur A."/>
            <person name="Lombard V."/>
            <person name="Morin E."/>
            <person name="Otillar R."/>
            <person name="Lindquist E.A."/>
            <person name="Sun H."/>
            <person name="LaButti K.M."/>
            <person name="Schmutz J."/>
            <person name="Jabbour D."/>
            <person name="Luo H."/>
            <person name="Baker S.E."/>
            <person name="Pisabarro A.G."/>
            <person name="Walton J.D."/>
            <person name="Blanchette R.A."/>
            <person name="Henrissat B."/>
            <person name="Martin F."/>
            <person name="Cullen D."/>
            <person name="Hibbett D.S."/>
            <person name="Grigoriev I.V."/>
        </authorList>
    </citation>
    <scope>NUCLEOTIDE SEQUENCE [LARGE SCALE GENOMIC DNA]</scope>
    <source>
        <strain evidence="3">MUCL 33604</strain>
    </source>
</reference>
<feature type="compositionally biased region" description="Low complexity" evidence="1">
    <location>
        <begin position="187"/>
        <end position="204"/>
    </location>
</feature>
<evidence type="ECO:0000313" key="3">
    <source>
        <dbReference type="Proteomes" id="UP000027265"/>
    </source>
</evidence>
<feature type="region of interest" description="Disordered" evidence="1">
    <location>
        <begin position="183"/>
        <end position="236"/>
    </location>
</feature>
<keyword evidence="3" id="KW-1185">Reference proteome</keyword>
<dbReference type="Proteomes" id="UP000027265">
    <property type="component" value="Unassembled WGS sequence"/>
</dbReference>
<proteinExistence type="predicted"/>
<dbReference type="HOGENOM" id="CLU_390317_0_0_1"/>
<feature type="compositionally biased region" description="Basic and acidic residues" evidence="1">
    <location>
        <begin position="86"/>
        <end position="103"/>
    </location>
</feature>
<dbReference type="AlphaFoldDB" id="A0A067PIV2"/>
<organism evidence="2 3">
    <name type="scientific">Jaapia argillacea MUCL 33604</name>
    <dbReference type="NCBI Taxonomy" id="933084"/>
    <lineage>
        <taxon>Eukaryota</taxon>
        <taxon>Fungi</taxon>
        <taxon>Dikarya</taxon>
        <taxon>Basidiomycota</taxon>
        <taxon>Agaricomycotina</taxon>
        <taxon>Agaricomycetes</taxon>
        <taxon>Agaricomycetidae</taxon>
        <taxon>Jaapiales</taxon>
        <taxon>Jaapiaceae</taxon>
        <taxon>Jaapia</taxon>
    </lineage>
</organism>